<evidence type="ECO:0000313" key="10">
    <source>
        <dbReference type="EMBL" id="PHT60922.1"/>
    </source>
</evidence>
<dbReference type="InterPro" id="IPR027417">
    <property type="entry name" value="P-loop_NTPase"/>
</dbReference>
<dbReference type="AlphaFoldDB" id="A0A2G2XTW1"/>
<evidence type="ECO:0000256" key="1">
    <source>
        <dbReference type="ARBA" id="ARBA00008894"/>
    </source>
</evidence>
<evidence type="ECO:0000256" key="5">
    <source>
        <dbReference type="ARBA" id="ARBA00022821"/>
    </source>
</evidence>
<evidence type="ECO:0000259" key="8">
    <source>
        <dbReference type="Pfam" id="PF23247"/>
    </source>
</evidence>
<evidence type="ECO:0000259" key="7">
    <source>
        <dbReference type="Pfam" id="PF00931"/>
    </source>
</evidence>
<dbReference type="GO" id="GO:0006952">
    <property type="term" value="P:defense response"/>
    <property type="evidence" value="ECO:0007669"/>
    <property type="project" value="UniProtKB-KW"/>
</dbReference>
<proteinExistence type="inferred from homology"/>
<feature type="domain" description="Disease resistance protein winged helix" evidence="9">
    <location>
        <begin position="208"/>
        <end position="276"/>
    </location>
</feature>
<dbReference type="Pfam" id="PF23247">
    <property type="entry name" value="LRR_RPS2"/>
    <property type="match status" value="1"/>
</dbReference>
<dbReference type="Pfam" id="PF00931">
    <property type="entry name" value="NB-ARC"/>
    <property type="match status" value="1"/>
</dbReference>
<evidence type="ECO:0000313" key="11">
    <source>
        <dbReference type="Proteomes" id="UP000222542"/>
    </source>
</evidence>
<keyword evidence="5" id="KW-0611">Plant defense</keyword>
<dbReference type="EMBL" id="AYRZ02000488">
    <property type="protein sequence ID" value="PHT60922.1"/>
    <property type="molecule type" value="Genomic_DNA"/>
</dbReference>
<keyword evidence="11" id="KW-1185">Reference proteome</keyword>
<dbReference type="FunFam" id="1.10.10.10:FF:000322">
    <property type="entry name" value="Probable disease resistance protein At1g63360"/>
    <property type="match status" value="1"/>
</dbReference>
<accession>A0A2G2XTW1</accession>
<dbReference type="InterPro" id="IPR032675">
    <property type="entry name" value="LRR_dom_sf"/>
</dbReference>
<protein>
    <submittedName>
        <fullName evidence="10">Uncharacterized protein</fullName>
    </submittedName>
</protein>
<dbReference type="Gene3D" id="3.80.10.10">
    <property type="entry name" value="Ribonuclease Inhibitor"/>
    <property type="match status" value="1"/>
</dbReference>
<name>A0A2G2XTW1_CAPAN</name>
<feature type="domain" description="Disease resistance protein At4g27190-like leucine-rich repeats" evidence="8">
    <location>
        <begin position="286"/>
        <end position="359"/>
    </location>
</feature>
<dbReference type="PANTHER" id="PTHR33463">
    <property type="entry name" value="NB-ARC DOMAIN-CONTAINING PROTEIN-RELATED"/>
    <property type="match status" value="1"/>
</dbReference>
<comment type="similarity">
    <text evidence="1">Belongs to the disease resistance NB-LRR family.</text>
</comment>
<evidence type="ECO:0000256" key="3">
    <source>
        <dbReference type="ARBA" id="ARBA00022737"/>
    </source>
</evidence>
<evidence type="ECO:0000259" key="9">
    <source>
        <dbReference type="Pfam" id="PF23559"/>
    </source>
</evidence>
<feature type="domain" description="NB-ARC" evidence="7">
    <location>
        <begin position="1"/>
        <end position="139"/>
    </location>
</feature>
<dbReference type="Proteomes" id="UP000222542">
    <property type="component" value="Unassembled WGS sequence"/>
</dbReference>
<dbReference type="InterPro" id="IPR058922">
    <property type="entry name" value="WHD_DRP"/>
</dbReference>
<dbReference type="OMA" id="LERCHNG"/>
<dbReference type="InterPro" id="IPR057135">
    <property type="entry name" value="At4g27190-like_LRR"/>
</dbReference>
<keyword evidence="6" id="KW-0067">ATP-binding</keyword>
<dbReference type="InterPro" id="IPR050905">
    <property type="entry name" value="Plant_NBS-LRR"/>
</dbReference>
<evidence type="ECO:0000256" key="4">
    <source>
        <dbReference type="ARBA" id="ARBA00022741"/>
    </source>
</evidence>
<dbReference type="InterPro" id="IPR036388">
    <property type="entry name" value="WH-like_DNA-bd_sf"/>
</dbReference>
<evidence type="ECO:0000256" key="6">
    <source>
        <dbReference type="ARBA" id="ARBA00022840"/>
    </source>
</evidence>
<dbReference type="Pfam" id="PF23559">
    <property type="entry name" value="WHD_DRP"/>
    <property type="match status" value="1"/>
</dbReference>
<dbReference type="Gramene" id="PHT60922">
    <property type="protein sequence ID" value="PHT60922"/>
    <property type="gene ID" value="T459_35228"/>
</dbReference>
<dbReference type="SUPFAM" id="SSF52540">
    <property type="entry name" value="P-loop containing nucleoside triphosphate hydrolases"/>
    <property type="match status" value="1"/>
</dbReference>
<dbReference type="PANTHER" id="PTHR33463:SF187">
    <property type="entry name" value="AND NB-ARC DOMAIN DISEASE RESISTANCE PROTEIN, PUTATIVE-RELATED"/>
    <property type="match status" value="1"/>
</dbReference>
<keyword evidence="3" id="KW-0677">Repeat</keyword>
<sequence>MGGVGKTTLAKHTYNRLLEDSRYQVHWVTVSQGFSIKGLQDNLAKIVKLDLSDEEDEHRRADRLNRAFRQMKNVVTILDDVWERLSSKKLGYPLGEEGYRLILTSRSFEICVKMGCQKLFEVKTLNTDDAWELFRKSLGSETQLSPDIERVAKSMARSMRGVTDIREWKNALNEFPDDMENDVFKVLKYSYDRLRNTTMQECFLYCGLYPEDYVIDRDELIDRFMMEGLVKGNSREEEFNHGHTILNKLVKLCLLEATDDRGYEAARMHDLLREMALRITTDKPRMKKLFPRAILQDLKNLEKLVIGCSEMEEIIGREAGEGSSQSSSSSSSTSTTADLPKLKVLKLQGLPELKSICEGKLMCDSLEYLTFLKGPKLKRMPFYTTNEHSFPPLRKIRVNEENWWERLEWEQSHLNTLFQPYITYYFVF</sequence>
<gene>
    <name evidence="10" type="ORF">T459_35228</name>
</gene>
<reference evidence="10 11" key="1">
    <citation type="journal article" date="2014" name="Nat. Genet.">
        <title>Genome sequence of the hot pepper provides insights into the evolution of pungency in Capsicum species.</title>
        <authorList>
            <person name="Kim S."/>
            <person name="Park M."/>
            <person name="Yeom S.I."/>
            <person name="Kim Y.M."/>
            <person name="Lee J.M."/>
            <person name="Lee H.A."/>
            <person name="Seo E."/>
            <person name="Choi J."/>
            <person name="Cheong K."/>
            <person name="Kim K.T."/>
            <person name="Jung K."/>
            <person name="Lee G.W."/>
            <person name="Oh S.K."/>
            <person name="Bae C."/>
            <person name="Kim S.B."/>
            <person name="Lee H.Y."/>
            <person name="Kim S.Y."/>
            <person name="Kim M.S."/>
            <person name="Kang B.C."/>
            <person name="Jo Y.D."/>
            <person name="Yang H.B."/>
            <person name="Jeong H.J."/>
            <person name="Kang W.H."/>
            <person name="Kwon J.K."/>
            <person name="Shin C."/>
            <person name="Lim J.Y."/>
            <person name="Park J.H."/>
            <person name="Huh J.H."/>
            <person name="Kim J.S."/>
            <person name="Kim B.D."/>
            <person name="Cohen O."/>
            <person name="Paran I."/>
            <person name="Suh M.C."/>
            <person name="Lee S.B."/>
            <person name="Kim Y.K."/>
            <person name="Shin Y."/>
            <person name="Noh S.J."/>
            <person name="Park J."/>
            <person name="Seo Y.S."/>
            <person name="Kwon S.Y."/>
            <person name="Kim H.A."/>
            <person name="Park J.M."/>
            <person name="Kim H.J."/>
            <person name="Choi S.B."/>
            <person name="Bosland P.W."/>
            <person name="Reeves G."/>
            <person name="Jo S.H."/>
            <person name="Lee B.W."/>
            <person name="Cho H.T."/>
            <person name="Choi H.S."/>
            <person name="Lee M.S."/>
            <person name="Yu Y."/>
            <person name="Do Choi Y."/>
            <person name="Park B.S."/>
            <person name="van Deynze A."/>
            <person name="Ashrafi H."/>
            <person name="Hill T."/>
            <person name="Kim W.T."/>
            <person name="Pai H.S."/>
            <person name="Ahn H.K."/>
            <person name="Yeam I."/>
            <person name="Giovannoni J.J."/>
            <person name="Rose J.K."/>
            <person name="Sorensen I."/>
            <person name="Lee S.J."/>
            <person name="Kim R.W."/>
            <person name="Choi I.Y."/>
            <person name="Choi B.S."/>
            <person name="Lim J.S."/>
            <person name="Lee Y.H."/>
            <person name="Choi D."/>
        </authorList>
    </citation>
    <scope>NUCLEOTIDE SEQUENCE [LARGE SCALE GENOMIC DNA]</scope>
    <source>
        <strain evidence="11">cv. CM334</strain>
    </source>
</reference>
<reference evidence="10 11" key="2">
    <citation type="journal article" date="2017" name="Genome Biol.">
        <title>New reference genome sequences of hot pepper reveal the massive evolution of plant disease-resistance genes by retroduplication.</title>
        <authorList>
            <person name="Kim S."/>
            <person name="Park J."/>
            <person name="Yeom S.I."/>
            <person name="Kim Y.M."/>
            <person name="Seo E."/>
            <person name="Kim K.T."/>
            <person name="Kim M.S."/>
            <person name="Lee J.M."/>
            <person name="Cheong K."/>
            <person name="Shin H.S."/>
            <person name="Kim S.B."/>
            <person name="Han K."/>
            <person name="Lee J."/>
            <person name="Park M."/>
            <person name="Lee H.A."/>
            <person name="Lee H.Y."/>
            <person name="Lee Y."/>
            <person name="Oh S."/>
            <person name="Lee J.H."/>
            <person name="Choi E."/>
            <person name="Choi E."/>
            <person name="Lee S.E."/>
            <person name="Jeon J."/>
            <person name="Kim H."/>
            <person name="Choi G."/>
            <person name="Song H."/>
            <person name="Lee J."/>
            <person name="Lee S.C."/>
            <person name="Kwon J.K."/>
            <person name="Lee H.Y."/>
            <person name="Koo N."/>
            <person name="Hong Y."/>
            <person name="Kim R.W."/>
            <person name="Kang W.H."/>
            <person name="Huh J.H."/>
            <person name="Kang B.C."/>
            <person name="Yang T.J."/>
            <person name="Lee Y.H."/>
            <person name="Bennetzen J.L."/>
            <person name="Choi D."/>
        </authorList>
    </citation>
    <scope>NUCLEOTIDE SEQUENCE [LARGE SCALE GENOMIC DNA]</scope>
    <source>
        <strain evidence="11">cv. CM334</strain>
    </source>
</reference>
<dbReference type="GO" id="GO:0043531">
    <property type="term" value="F:ADP binding"/>
    <property type="evidence" value="ECO:0007669"/>
    <property type="project" value="InterPro"/>
</dbReference>
<comment type="caution">
    <text evidence="10">The sequence shown here is derived from an EMBL/GenBank/DDBJ whole genome shotgun (WGS) entry which is preliminary data.</text>
</comment>
<dbReference type="InterPro" id="IPR002182">
    <property type="entry name" value="NB-ARC"/>
</dbReference>
<organism evidence="10 11">
    <name type="scientific">Capsicum annuum</name>
    <name type="common">Capsicum pepper</name>
    <dbReference type="NCBI Taxonomy" id="4072"/>
    <lineage>
        <taxon>Eukaryota</taxon>
        <taxon>Viridiplantae</taxon>
        <taxon>Streptophyta</taxon>
        <taxon>Embryophyta</taxon>
        <taxon>Tracheophyta</taxon>
        <taxon>Spermatophyta</taxon>
        <taxon>Magnoliopsida</taxon>
        <taxon>eudicotyledons</taxon>
        <taxon>Gunneridae</taxon>
        <taxon>Pentapetalae</taxon>
        <taxon>asterids</taxon>
        <taxon>lamiids</taxon>
        <taxon>Solanales</taxon>
        <taxon>Solanaceae</taxon>
        <taxon>Solanoideae</taxon>
        <taxon>Capsiceae</taxon>
        <taxon>Capsicum</taxon>
    </lineage>
</organism>
<keyword evidence="4" id="KW-0547">Nucleotide-binding</keyword>
<keyword evidence="2" id="KW-0433">Leucine-rich repeat</keyword>
<dbReference type="Gene3D" id="3.40.50.300">
    <property type="entry name" value="P-loop containing nucleotide triphosphate hydrolases"/>
    <property type="match status" value="1"/>
</dbReference>
<dbReference type="GO" id="GO:0005524">
    <property type="term" value="F:ATP binding"/>
    <property type="evidence" value="ECO:0007669"/>
    <property type="project" value="UniProtKB-KW"/>
</dbReference>
<evidence type="ECO:0000256" key="2">
    <source>
        <dbReference type="ARBA" id="ARBA00022614"/>
    </source>
</evidence>
<dbReference type="Gene3D" id="1.10.10.10">
    <property type="entry name" value="Winged helix-like DNA-binding domain superfamily/Winged helix DNA-binding domain"/>
    <property type="match status" value="1"/>
</dbReference>